<name>A0A127F9R2_STEDE</name>
<evidence type="ECO:0000256" key="7">
    <source>
        <dbReference type="ARBA" id="ARBA00023136"/>
    </source>
</evidence>
<keyword evidence="10" id="KW-1185">Reference proteome</keyword>
<gene>
    <name evidence="9" type="ORF">ACG33_04090</name>
</gene>
<evidence type="ECO:0000256" key="3">
    <source>
        <dbReference type="ARBA" id="ARBA00022519"/>
    </source>
</evidence>
<dbReference type="PANTHER" id="PTHR30335">
    <property type="entry name" value="INTEGRAL MEMBRANE PROTEIN OF SOXR-REDUCING COMPLEX"/>
    <property type="match status" value="1"/>
</dbReference>
<evidence type="ECO:0000256" key="2">
    <source>
        <dbReference type="ARBA" id="ARBA00022448"/>
    </source>
</evidence>
<dbReference type="PATRIC" id="fig|465721.4.peg.876"/>
<keyword evidence="3" id="KW-1003">Cell membrane</keyword>
<organism evidence="9 10">
    <name type="scientific">Steroidobacter denitrificans</name>
    <dbReference type="NCBI Taxonomy" id="465721"/>
    <lineage>
        <taxon>Bacteria</taxon>
        <taxon>Pseudomonadati</taxon>
        <taxon>Pseudomonadota</taxon>
        <taxon>Gammaproteobacteria</taxon>
        <taxon>Steroidobacterales</taxon>
        <taxon>Steroidobacteraceae</taxon>
        <taxon>Steroidobacter</taxon>
    </lineage>
</organism>
<evidence type="ECO:0000313" key="10">
    <source>
        <dbReference type="Proteomes" id="UP000070250"/>
    </source>
</evidence>
<keyword evidence="6 8" id="KW-1133">Transmembrane helix</keyword>
<dbReference type="InterPro" id="IPR003667">
    <property type="entry name" value="NqrDE/RnfAE"/>
</dbReference>
<dbReference type="STRING" id="465721.ACG33_04090"/>
<keyword evidence="7 8" id="KW-0472">Membrane</keyword>
<dbReference type="Pfam" id="PF02508">
    <property type="entry name" value="Rnf-Nqr"/>
    <property type="match status" value="1"/>
</dbReference>
<proteinExistence type="predicted"/>
<keyword evidence="4 8" id="KW-0812">Transmembrane</keyword>
<dbReference type="EMBL" id="CP011971">
    <property type="protein sequence ID" value="AMN46299.1"/>
    <property type="molecule type" value="Genomic_DNA"/>
</dbReference>
<evidence type="ECO:0000313" key="9">
    <source>
        <dbReference type="EMBL" id="AMN46299.1"/>
    </source>
</evidence>
<protein>
    <recommendedName>
        <fullName evidence="11">Electron transport complex protein RnfA</fullName>
    </recommendedName>
</protein>
<dbReference type="GO" id="GO:0005886">
    <property type="term" value="C:plasma membrane"/>
    <property type="evidence" value="ECO:0007669"/>
    <property type="project" value="TreeGrafter"/>
</dbReference>
<dbReference type="GO" id="GO:0012505">
    <property type="term" value="C:endomembrane system"/>
    <property type="evidence" value="ECO:0007669"/>
    <property type="project" value="UniProtKB-SubCell"/>
</dbReference>
<dbReference type="Proteomes" id="UP000070250">
    <property type="component" value="Chromosome"/>
</dbReference>
<dbReference type="KEGG" id="sdf:ACG33_04090"/>
<feature type="transmembrane region" description="Helical" evidence="8">
    <location>
        <begin position="44"/>
        <end position="69"/>
    </location>
</feature>
<feature type="transmembrane region" description="Helical" evidence="8">
    <location>
        <begin position="81"/>
        <end position="101"/>
    </location>
</feature>
<accession>A0A127F9R2</accession>
<keyword evidence="5" id="KW-1278">Translocase</keyword>
<feature type="transmembrane region" description="Helical" evidence="8">
    <location>
        <begin position="113"/>
        <end position="132"/>
    </location>
</feature>
<evidence type="ECO:0000256" key="8">
    <source>
        <dbReference type="SAM" id="Phobius"/>
    </source>
</evidence>
<dbReference type="OrthoDB" id="9803631at2"/>
<dbReference type="PANTHER" id="PTHR30335:SF0">
    <property type="entry name" value="ION-TRANSLOCATING OXIDOREDUCTASE COMPLEX SUBUNIT A"/>
    <property type="match status" value="1"/>
</dbReference>
<dbReference type="InterPro" id="IPR050133">
    <property type="entry name" value="NqrDE/RnfAE_oxidrdctase"/>
</dbReference>
<evidence type="ECO:0000256" key="6">
    <source>
        <dbReference type="ARBA" id="ARBA00022989"/>
    </source>
</evidence>
<dbReference type="AlphaFoldDB" id="A0A127F9R2"/>
<reference evidence="9 10" key="1">
    <citation type="submission" date="2015-06" db="EMBL/GenBank/DDBJ databases">
        <title>A Comprehensive Approach to Explore the Metabolic and Phylogenetic Diversity of Bacterial Steroid Degradation in the Environment: Testosterone as an Example.</title>
        <authorList>
            <person name="Yang F.-C."/>
            <person name="Chen Y.-L."/>
            <person name="Yu C.-P."/>
            <person name="Tang S.-L."/>
            <person name="Wang P.-H."/>
            <person name="Ismail W."/>
            <person name="Wang C.-H."/>
            <person name="Yang C.-Y."/>
            <person name="Chiang Y.-R."/>
        </authorList>
    </citation>
    <scope>NUCLEOTIDE SEQUENCE [LARGE SCALE GENOMIC DNA]</scope>
    <source>
        <strain evidence="9 10">DSM 18526</strain>
    </source>
</reference>
<feature type="transmembrane region" description="Helical" evidence="8">
    <location>
        <begin position="139"/>
        <end position="160"/>
    </location>
</feature>
<keyword evidence="2" id="KW-0813">Transport</keyword>
<sequence>MPGMRGMPSMSTLLVLLLGSMLINVVAMNGAPHWRPFTPMNDEFAAAGTLALAHLIALPPLVLGSWLLFTQLLEPLAMTYLRTPVFVAWVLTIVPLVEIMLRRCGRSIPERPGFMALMIANAALLGTALLASGQLQTPLAVLGFSLAAAVALGFLLLAFTALRVRLRHADVPAVFGDAPLSLLTAGIMALAFMGFTGLFQE</sequence>
<evidence type="ECO:0008006" key="11">
    <source>
        <dbReference type="Google" id="ProtNLM"/>
    </source>
</evidence>
<evidence type="ECO:0000256" key="5">
    <source>
        <dbReference type="ARBA" id="ARBA00022967"/>
    </source>
</evidence>
<evidence type="ECO:0000256" key="1">
    <source>
        <dbReference type="ARBA" id="ARBA00004127"/>
    </source>
</evidence>
<evidence type="ECO:0000256" key="4">
    <source>
        <dbReference type="ARBA" id="ARBA00022692"/>
    </source>
</evidence>
<comment type="subcellular location">
    <subcellularLocation>
        <location evidence="1">Endomembrane system</location>
        <topology evidence="1">Multi-pass membrane protein</topology>
    </subcellularLocation>
</comment>
<keyword evidence="3" id="KW-0997">Cell inner membrane</keyword>
<feature type="transmembrane region" description="Helical" evidence="8">
    <location>
        <begin position="180"/>
        <end position="199"/>
    </location>
</feature>